<name>E0XTQ5_9SPHI</name>
<keyword evidence="2" id="KW-0472">Membrane</keyword>
<evidence type="ECO:0000256" key="1">
    <source>
        <dbReference type="ARBA" id="ARBA00007734"/>
    </source>
</evidence>
<dbReference type="InterPro" id="IPR023346">
    <property type="entry name" value="Lysozyme-like_dom_sf"/>
</dbReference>
<keyword evidence="2" id="KW-0812">Transmembrane</keyword>
<comment type="similarity">
    <text evidence="1">Belongs to the transglycosylase Slt family.</text>
</comment>
<reference evidence="4" key="1">
    <citation type="journal article" date="2011" name="Environ. Microbiol.">
        <title>Time-series analyses of Monterey Bay coastal microbial picoplankton using a 'genome proxy' microarray.</title>
        <authorList>
            <person name="Rich V.I."/>
            <person name="Pham V.D."/>
            <person name="Eppley J."/>
            <person name="Shi Y."/>
            <person name="DeLong E.F."/>
        </authorList>
    </citation>
    <scope>NUCLEOTIDE SEQUENCE</scope>
</reference>
<dbReference type="CAZy" id="GH23">
    <property type="family name" value="Glycoside Hydrolase Family 23"/>
</dbReference>
<dbReference type="SUPFAM" id="SSF53955">
    <property type="entry name" value="Lysozyme-like"/>
    <property type="match status" value="1"/>
</dbReference>
<feature type="transmembrane region" description="Helical" evidence="2">
    <location>
        <begin position="6"/>
        <end position="24"/>
    </location>
</feature>
<organism evidence="4">
    <name type="scientific">uncultured Sphingobacteriales bacterium HF0130_33B19</name>
    <dbReference type="NCBI Taxonomy" id="710991"/>
    <lineage>
        <taxon>Bacteria</taxon>
        <taxon>Pseudomonadati</taxon>
        <taxon>Bacteroidota</taxon>
        <taxon>Sphingobacteriia</taxon>
        <taxon>Sphingobacteriales</taxon>
        <taxon>environmental samples</taxon>
    </lineage>
</organism>
<keyword evidence="2" id="KW-1133">Transmembrane helix</keyword>
<feature type="domain" description="Transglycosylase SLT" evidence="3">
    <location>
        <begin position="110"/>
        <end position="209"/>
    </location>
</feature>
<accession>E0XTQ5</accession>
<dbReference type="EMBL" id="GU474874">
    <property type="protein sequence ID" value="ADI17796.1"/>
    <property type="molecule type" value="Genomic_DNA"/>
</dbReference>
<proteinExistence type="inferred from homology"/>
<dbReference type="InterPro" id="IPR008258">
    <property type="entry name" value="Transglycosylase_SLT_dom_1"/>
</dbReference>
<dbReference type="PANTHER" id="PTHR37423:SF2">
    <property type="entry name" value="MEMBRANE-BOUND LYTIC MUREIN TRANSGLYCOSYLASE C"/>
    <property type="match status" value="1"/>
</dbReference>
<dbReference type="CDD" id="cd16894">
    <property type="entry name" value="MltD-like"/>
    <property type="match status" value="1"/>
</dbReference>
<evidence type="ECO:0000313" key="4">
    <source>
        <dbReference type="EMBL" id="ADI17796.1"/>
    </source>
</evidence>
<dbReference type="Gene3D" id="1.10.530.10">
    <property type="match status" value="1"/>
</dbReference>
<dbReference type="PANTHER" id="PTHR37423">
    <property type="entry name" value="SOLUBLE LYTIC MUREIN TRANSGLYCOSYLASE-RELATED"/>
    <property type="match status" value="1"/>
</dbReference>
<protein>
    <submittedName>
        <fullName evidence="4">Soluble lytic murein transglycosylase and related regulatory proteins (Some contain lysm/invasin domains)</fullName>
    </submittedName>
</protein>
<evidence type="ECO:0000259" key="3">
    <source>
        <dbReference type="Pfam" id="PF01464"/>
    </source>
</evidence>
<sequence length="321" mass="37607">MIGKYFYFLCISISFLIVAQLFIYSTDLKTDNQLHQREFNMKYGIFSIVKPKGLNFCNEVVPIYSSDIWERLDKQLLKNTYWQSNTMLYFKKANKYFPVIEPILREYNIPDDFKYLAVIESGLENVVSPSGAAGFWQIMKGTAREYGLEVNKSIDERYNLEKATVVACKYLNEAYDKFGSWTIAAASYNIGMNGMRRKIQAQTTNNFYNLYLNSETSQYIFRIVAIKEIMENPKKYGFIFRDHDLYVMSDYKHVEIDSTIADLFDFARLNNINYKLLKQSNPWLRTTSLPDESRKKYVIKIPVDTNLMLFDNIELGLDSLN</sequence>
<evidence type="ECO:0000256" key="2">
    <source>
        <dbReference type="SAM" id="Phobius"/>
    </source>
</evidence>
<dbReference type="AlphaFoldDB" id="E0XTQ5"/>
<dbReference type="Pfam" id="PF01464">
    <property type="entry name" value="SLT"/>
    <property type="match status" value="1"/>
</dbReference>